<evidence type="ECO:0000313" key="11">
    <source>
        <dbReference type="Proteomes" id="UP000800097"/>
    </source>
</evidence>
<dbReference type="OrthoDB" id="27095at2759"/>
<dbReference type="EMBL" id="ML986534">
    <property type="protein sequence ID" value="KAF2271706.1"/>
    <property type="molecule type" value="Genomic_DNA"/>
</dbReference>
<dbReference type="GO" id="GO:0072546">
    <property type="term" value="C:EMC complex"/>
    <property type="evidence" value="ECO:0007669"/>
    <property type="project" value="TreeGrafter"/>
</dbReference>
<dbReference type="InterPro" id="IPR039163">
    <property type="entry name" value="EMC7"/>
</dbReference>
<evidence type="ECO:0000256" key="7">
    <source>
        <dbReference type="SAM" id="Phobius"/>
    </source>
</evidence>
<feature type="transmembrane region" description="Helical" evidence="7">
    <location>
        <begin position="159"/>
        <end position="177"/>
    </location>
</feature>
<feature type="region of interest" description="Disordered" evidence="6">
    <location>
        <begin position="221"/>
        <end position="244"/>
    </location>
</feature>
<evidence type="ECO:0000256" key="2">
    <source>
        <dbReference type="ARBA" id="ARBA00022692"/>
    </source>
</evidence>
<dbReference type="Pfam" id="PF09430">
    <property type="entry name" value="EMC7_beta-sandw"/>
    <property type="match status" value="1"/>
</dbReference>
<reference evidence="10" key="1">
    <citation type="journal article" date="2020" name="Stud. Mycol.">
        <title>101 Dothideomycetes genomes: a test case for predicting lifestyles and emergence of pathogens.</title>
        <authorList>
            <person name="Haridas S."/>
            <person name="Albert R."/>
            <person name="Binder M."/>
            <person name="Bloem J."/>
            <person name="Labutti K."/>
            <person name="Salamov A."/>
            <person name="Andreopoulos B."/>
            <person name="Baker S."/>
            <person name="Barry K."/>
            <person name="Bills G."/>
            <person name="Bluhm B."/>
            <person name="Cannon C."/>
            <person name="Castanera R."/>
            <person name="Culley D."/>
            <person name="Daum C."/>
            <person name="Ezra D."/>
            <person name="Gonzalez J."/>
            <person name="Henrissat B."/>
            <person name="Kuo A."/>
            <person name="Liang C."/>
            <person name="Lipzen A."/>
            <person name="Lutzoni F."/>
            <person name="Magnuson J."/>
            <person name="Mondo S."/>
            <person name="Nolan M."/>
            <person name="Ohm R."/>
            <person name="Pangilinan J."/>
            <person name="Park H.-J."/>
            <person name="Ramirez L."/>
            <person name="Alfaro M."/>
            <person name="Sun H."/>
            <person name="Tritt A."/>
            <person name="Yoshinaga Y."/>
            <person name="Zwiers L.-H."/>
            <person name="Turgeon B."/>
            <person name="Goodwin S."/>
            <person name="Spatafora J."/>
            <person name="Crous P."/>
            <person name="Grigoriev I."/>
        </authorList>
    </citation>
    <scope>NUCLEOTIDE SEQUENCE</scope>
    <source>
        <strain evidence="10">CBS 379.55</strain>
    </source>
</reference>
<sequence length="244" mass="26691">MKLPLLPLTLLPPLLTAALLTLHIPTTPLANPSTLPPTTHATLQSAGPPLTAHLTRSNSFLFIDVPPGSYLATIHCRDYIFEPLRIDITLEEAGEGRDEKKEVIRAWQTFFGNEWENKGESRGSGSNGAVVVEVRPVARKEYYEQRGGFSPLSFLKNPMILMALVSGVLIFGMPYLMENMDPETKAEFEEMQKKSPLTSGANPAEALQNFDLASWMAGKKDSGSAAASDKKRGNSPNPQGKRRG</sequence>
<dbReference type="GeneID" id="54547386"/>
<dbReference type="Proteomes" id="UP000800097">
    <property type="component" value="Unassembled WGS sequence"/>
</dbReference>
<protein>
    <recommendedName>
        <fullName evidence="9">ER membrane protein complex subunit 7 beta-sandwich domain-containing protein</fullName>
    </recommendedName>
</protein>
<feature type="domain" description="ER membrane protein complex subunit 7 beta-sandwich" evidence="9">
    <location>
        <begin position="31"/>
        <end position="162"/>
    </location>
</feature>
<feature type="compositionally biased region" description="Basic and acidic residues" evidence="6">
    <location>
        <begin position="221"/>
        <end position="232"/>
    </location>
</feature>
<keyword evidence="2 7" id="KW-0812">Transmembrane</keyword>
<comment type="subcellular location">
    <subcellularLocation>
        <location evidence="1">Membrane</location>
        <topology evidence="1">Single-pass membrane protein</topology>
    </subcellularLocation>
</comment>
<organism evidence="10 11">
    <name type="scientific">Westerdykella ornata</name>
    <dbReference type="NCBI Taxonomy" id="318751"/>
    <lineage>
        <taxon>Eukaryota</taxon>
        <taxon>Fungi</taxon>
        <taxon>Dikarya</taxon>
        <taxon>Ascomycota</taxon>
        <taxon>Pezizomycotina</taxon>
        <taxon>Dothideomycetes</taxon>
        <taxon>Pleosporomycetidae</taxon>
        <taxon>Pleosporales</taxon>
        <taxon>Sporormiaceae</taxon>
        <taxon>Westerdykella</taxon>
    </lineage>
</organism>
<keyword evidence="5 7" id="KW-0472">Membrane</keyword>
<dbReference type="InterPro" id="IPR019008">
    <property type="entry name" value="Beta_sandwich_EMC7"/>
</dbReference>
<dbReference type="RefSeq" id="XP_033649245.1">
    <property type="nucleotide sequence ID" value="XM_033794211.1"/>
</dbReference>
<feature type="chain" id="PRO_5025677203" description="ER membrane protein complex subunit 7 beta-sandwich domain-containing protein" evidence="8">
    <location>
        <begin position="18"/>
        <end position="244"/>
    </location>
</feature>
<dbReference type="PANTHER" id="PTHR13605">
    <property type="entry name" value="ER MEMBRANE PROTEIN COMPLEX SUBUNIT 7"/>
    <property type="match status" value="1"/>
</dbReference>
<evidence type="ECO:0000256" key="1">
    <source>
        <dbReference type="ARBA" id="ARBA00004167"/>
    </source>
</evidence>
<keyword evidence="11" id="KW-1185">Reference proteome</keyword>
<evidence type="ECO:0000256" key="5">
    <source>
        <dbReference type="ARBA" id="ARBA00023136"/>
    </source>
</evidence>
<evidence type="ECO:0000256" key="8">
    <source>
        <dbReference type="SAM" id="SignalP"/>
    </source>
</evidence>
<evidence type="ECO:0000256" key="4">
    <source>
        <dbReference type="ARBA" id="ARBA00022989"/>
    </source>
</evidence>
<dbReference type="PANTHER" id="PTHR13605:SF4">
    <property type="entry name" value="ER MEMBRANE PROTEIN COMPLEX SUBUNIT 7"/>
    <property type="match status" value="1"/>
</dbReference>
<evidence type="ECO:0000256" key="3">
    <source>
        <dbReference type="ARBA" id="ARBA00022729"/>
    </source>
</evidence>
<feature type="signal peptide" evidence="8">
    <location>
        <begin position="1"/>
        <end position="17"/>
    </location>
</feature>
<proteinExistence type="predicted"/>
<evidence type="ECO:0000313" key="10">
    <source>
        <dbReference type="EMBL" id="KAF2271706.1"/>
    </source>
</evidence>
<evidence type="ECO:0000259" key="9">
    <source>
        <dbReference type="Pfam" id="PF09430"/>
    </source>
</evidence>
<keyword evidence="3 8" id="KW-0732">Signal</keyword>
<evidence type="ECO:0000256" key="6">
    <source>
        <dbReference type="SAM" id="MobiDB-lite"/>
    </source>
</evidence>
<accession>A0A6A6J7V2</accession>
<gene>
    <name evidence="10" type="ORF">EI97DRAFT_259900</name>
</gene>
<name>A0A6A6J7V2_WESOR</name>
<dbReference type="AlphaFoldDB" id="A0A6A6J7V2"/>
<keyword evidence="4 7" id="KW-1133">Transmembrane helix</keyword>